<dbReference type="InterPro" id="IPR029062">
    <property type="entry name" value="Class_I_gatase-like"/>
</dbReference>
<keyword evidence="1" id="KW-0805">Transcription regulation</keyword>
<dbReference type="CDD" id="cd03137">
    <property type="entry name" value="GATase1_AraC_1"/>
    <property type="match status" value="1"/>
</dbReference>
<evidence type="ECO:0000256" key="1">
    <source>
        <dbReference type="ARBA" id="ARBA00023015"/>
    </source>
</evidence>
<dbReference type="Pfam" id="PF01965">
    <property type="entry name" value="DJ-1_PfpI"/>
    <property type="match status" value="1"/>
</dbReference>
<dbReference type="EMBL" id="JAUOQI010000016">
    <property type="protein sequence ID" value="MDO6579169.1"/>
    <property type="molecule type" value="Genomic_DNA"/>
</dbReference>
<proteinExistence type="predicted"/>
<dbReference type="SUPFAM" id="SSF46689">
    <property type="entry name" value="Homeodomain-like"/>
    <property type="match status" value="2"/>
</dbReference>
<comment type="caution">
    <text evidence="5">The sequence shown here is derived from an EMBL/GenBank/DDBJ whole genome shotgun (WGS) entry which is preliminary data.</text>
</comment>
<dbReference type="AlphaFoldDB" id="A0AAW7Z306"/>
<evidence type="ECO:0000256" key="3">
    <source>
        <dbReference type="SAM" id="MobiDB-lite"/>
    </source>
</evidence>
<dbReference type="SUPFAM" id="SSF52317">
    <property type="entry name" value="Class I glutamine amidotransferase-like"/>
    <property type="match status" value="1"/>
</dbReference>
<evidence type="ECO:0000256" key="2">
    <source>
        <dbReference type="ARBA" id="ARBA00023163"/>
    </source>
</evidence>
<dbReference type="GO" id="GO:0043565">
    <property type="term" value="F:sequence-specific DNA binding"/>
    <property type="evidence" value="ECO:0007669"/>
    <property type="project" value="InterPro"/>
</dbReference>
<name>A0AAW7Z306_9ALTE</name>
<reference evidence="5" key="1">
    <citation type="submission" date="2023-07" db="EMBL/GenBank/DDBJ databases">
        <title>Genome content predicts the carbon catabolic preferences of heterotrophic bacteria.</title>
        <authorList>
            <person name="Gralka M."/>
        </authorList>
    </citation>
    <scope>NUCLEOTIDE SEQUENCE</scope>
    <source>
        <strain evidence="5">F2M12</strain>
    </source>
</reference>
<dbReference type="Pfam" id="PF12833">
    <property type="entry name" value="HTH_18"/>
    <property type="match status" value="1"/>
</dbReference>
<dbReference type="SMART" id="SM00342">
    <property type="entry name" value="HTH_ARAC"/>
    <property type="match status" value="1"/>
</dbReference>
<evidence type="ECO:0000259" key="4">
    <source>
        <dbReference type="PROSITE" id="PS01124"/>
    </source>
</evidence>
<dbReference type="PROSITE" id="PS01124">
    <property type="entry name" value="HTH_ARAC_FAMILY_2"/>
    <property type="match status" value="1"/>
</dbReference>
<dbReference type="InterPro" id="IPR052158">
    <property type="entry name" value="INH-QAR"/>
</dbReference>
<evidence type="ECO:0000313" key="6">
    <source>
        <dbReference type="Proteomes" id="UP001170717"/>
    </source>
</evidence>
<dbReference type="Proteomes" id="UP001170717">
    <property type="component" value="Unassembled WGS sequence"/>
</dbReference>
<feature type="region of interest" description="Disordered" evidence="3">
    <location>
        <begin position="1"/>
        <end position="23"/>
    </location>
</feature>
<feature type="domain" description="HTH araC/xylS-type" evidence="4">
    <location>
        <begin position="258"/>
        <end position="354"/>
    </location>
</feature>
<accession>A0AAW7Z306</accession>
<dbReference type="PANTHER" id="PTHR43130:SF3">
    <property type="entry name" value="HTH-TYPE TRANSCRIPTIONAL REGULATOR RV1931C"/>
    <property type="match status" value="1"/>
</dbReference>
<organism evidence="5 6">
    <name type="scientific">Alteromonas stellipolaris</name>
    <dbReference type="NCBI Taxonomy" id="233316"/>
    <lineage>
        <taxon>Bacteria</taxon>
        <taxon>Pseudomonadati</taxon>
        <taxon>Pseudomonadota</taxon>
        <taxon>Gammaproteobacteria</taxon>
        <taxon>Alteromonadales</taxon>
        <taxon>Alteromonadaceae</taxon>
        <taxon>Alteromonas/Salinimonas group</taxon>
        <taxon>Alteromonas</taxon>
    </lineage>
</organism>
<dbReference type="Gene3D" id="1.10.10.60">
    <property type="entry name" value="Homeodomain-like"/>
    <property type="match status" value="2"/>
</dbReference>
<gene>
    <name evidence="5" type="ORF">Q4527_17330</name>
</gene>
<dbReference type="GO" id="GO:0003700">
    <property type="term" value="F:DNA-binding transcription factor activity"/>
    <property type="evidence" value="ECO:0007669"/>
    <property type="project" value="InterPro"/>
</dbReference>
<sequence>MMAESGNTHEADTSETDTLGSGTLDISTLSTDISTDANTCTENDTIPIYIVLLPELLMLDVVGPAEVFAYANRYGKNHFKLHFVGPETTLKNSLGMRLTVDPLPITVEPNAWLLVTGMVGNEIKLDTTLMKKVCGWLAQQQFSKVISVCAGALVLAKAGLLNNKKCTTHFMHCNELSALLTAKQVLENRLFVQDGNVYTSAGVSAGIDLALHLVQQQVGPQISAKIARQMVLFIRRGMQDPSLSPYLEHRNHLQQRIHTIQDKIQQDPAKNWSVDELADLGHCSKRHFARIFKDCTGITSKEYIYKLRLSLAQQLLQHSPLQVEEIAQRCGFEDSRQFRRLWARYHNSPPSSYR</sequence>
<protein>
    <submittedName>
        <fullName evidence="5">Helix-turn-helix domain-containing protein</fullName>
    </submittedName>
</protein>
<keyword evidence="2" id="KW-0804">Transcription</keyword>
<dbReference type="Gene3D" id="3.40.50.880">
    <property type="match status" value="1"/>
</dbReference>
<evidence type="ECO:0000313" key="5">
    <source>
        <dbReference type="EMBL" id="MDO6579169.1"/>
    </source>
</evidence>
<dbReference type="InterPro" id="IPR002818">
    <property type="entry name" value="DJ-1/PfpI"/>
</dbReference>
<dbReference type="PANTHER" id="PTHR43130">
    <property type="entry name" value="ARAC-FAMILY TRANSCRIPTIONAL REGULATOR"/>
    <property type="match status" value="1"/>
</dbReference>
<dbReference type="InterPro" id="IPR009057">
    <property type="entry name" value="Homeodomain-like_sf"/>
</dbReference>
<dbReference type="RefSeq" id="WP_231751128.1">
    <property type="nucleotide sequence ID" value="NZ_CANLMS010000001.1"/>
</dbReference>
<dbReference type="InterPro" id="IPR018060">
    <property type="entry name" value="HTH_AraC"/>
</dbReference>